<dbReference type="EMBL" id="LFMI01000390">
    <property type="protein sequence ID" value="OTA03235.1"/>
    <property type="molecule type" value="Genomic_DNA"/>
</dbReference>
<accession>A0A2H2ZR95</accession>
<evidence type="ECO:0000313" key="4">
    <source>
        <dbReference type="Proteomes" id="UP000219286"/>
    </source>
</evidence>
<comment type="caution">
    <text evidence="3">The sequence shown here is derived from an EMBL/GenBank/DDBJ whole genome shotgun (WGS) entry which is preliminary data.</text>
</comment>
<dbReference type="AlphaFoldDB" id="A0A2H2ZR95"/>
<evidence type="ECO:0000313" key="3">
    <source>
        <dbReference type="EMBL" id="OTA03235.1"/>
    </source>
</evidence>
<name>A0A2H2ZR95_TRIPA</name>
<organism evidence="3 4">
    <name type="scientific">Trichoderma parareesei</name>
    <name type="common">Filamentous fungus</name>
    <dbReference type="NCBI Taxonomy" id="858221"/>
    <lineage>
        <taxon>Eukaryota</taxon>
        <taxon>Fungi</taxon>
        <taxon>Dikarya</taxon>
        <taxon>Ascomycota</taxon>
        <taxon>Pezizomycotina</taxon>
        <taxon>Sordariomycetes</taxon>
        <taxon>Hypocreomycetidae</taxon>
        <taxon>Hypocreales</taxon>
        <taxon>Hypocreaceae</taxon>
        <taxon>Trichoderma</taxon>
    </lineage>
</organism>
<proteinExistence type="predicted"/>
<sequence length="423" mass="46558">MNSISSSSGVLSLLKAAIDSSRTLQKTTHCVLNNERAIRDLNSEIESLIQILESLKSVATDEGPVISLVKLPLLCCHQICQEFNAVILRCPEASTGDPKTCLRDWTQIKYMGGDIRDFGDVLVGYKSTIAITLERLKMQNAPVTHEARDQYKVRIQEATTDLKAHLKVIDQKLAITAQASRQGPDSAANEVIERLRRERQSAQQCLRICEDATSFLHTLPNSQPEQDSPTETATTITDARDKVAHMLAELQKQLLALTERSLAINDTPDQPKQQQQQQYLEEGRLRLLQQIEMAEQCLEACNLAVAQASRQRVHVLDNVVAEDNSHQVIVFPPGDILHVKNIRAGKSSTQWLGCISDGSLQQLSADRAASFTSLPSSPSSSTPSPAKETDPSFGNKYGLGYKLREGETVGIQSMSGGSSSQRR</sequence>
<dbReference type="Pfam" id="PF17111">
    <property type="entry name" value="PigL_N"/>
    <property type="match status" value="1"/>
</dbReference>
<reference evidence="3 4" key="1">
    <citation type="journal article" date="2015" name="Genome Announc.">
        <title>Genome sequence and annotation of Trichoderma parareesei, the ancestor of the cellulase producer Trichoderma reesei.</title>
        <authorList>
            <person name="Yang D."/>
            <person name="Pomraning K."/>
            <person name="Kopchinskiy A."/>
            <person name="Karimi Aghcheh R."/>
            <person name="Atanasova L."/>
            <person name="Chenthamara K."/>
            <person name="Baker S.E."/>
            <person name="Zhang R."/>
            <person name="Shen Q."/>
            <person name="Freitag M."/>
            <person name="Kubicek C.P."/>
            <person name="Druzhinina I.S."/>
        </authorList>
    </citation>
    <scope>NUCLEOTIDE SEQUENCE [LARGE SCALE GENOMIC DNA]</scope>
    <source>
        <strain evidence="3 4">CBS 125925</strain>
    </source>
</reference>
<feature type="region of interest" description="Disordered" evidence="1">
    <location>
        <begin position="369"/>
        <end position="399"/>
    </location>
</feature>
<dbReference type="OrthoDB" id="5068804at2759"/>
<dbReference type="Proteomes" id="UP000219286">
    <property type="component" value="Unassembled WGS sequence"/>
</dbReference>
<evidence type="ECO:0000256" key="1">
    <source>
        <dbReference type="SAM" id="MobiDB-lite"/>
    </source>
</evidence>
<keyword evidence="4" id="KW-1185">Reference proteome</keyword>
<feature type="compositionally biased region" description="Low complexity" evidence="1">
    <location>
        <begin position="370"/>
        <end position="385"/>
    </location>
</feature>
<evidence type="ECO:0000259" key="2">
    <source>
        <dbReference type="Pfam" id="PF17111"/>
    </source>
</evidence>
<protein>
    <recommendedName>
        <fullName evidence="2">Azaphilone pigments biosynthesis cluster protein L N-terminal domain-containing protein</fullName>
    </recommendedName>
</protein>
<feature type="domain" description="Azaphilone pigments biosynthesis cluster protein L N-terminal" evidence="2">
    <location>
        <begin position="2"/>
        <end position="210"/>
    </location>
</feature>
<dbReference type="InterPro" id="IPR031348">
    <property type="entry name" value="PigL_N"/>
</dbReference>
<gene>
    <name evidence="3" type="ORF">A9Z42_0036780</name>
</gene>